<reference evidence="3" key="1">
    <citation type="submission" date="2011-01" db="EMBL/GenBank/DDBJ databases">
        <authorList>
            <person name="Muzny D."/>
            <person name="Qin X."/>
            <person name="Buhay C."/>
            <person name="Dugan-Rocha S."/>
            <person name="Ding Y."/>
            <person name="Chen G."/>
            <person name="Hawes A."/>
            <person name="Holder M."/>
            <person name="Jhangiani S."/>
            <person name="Johnson A."/>
            <person name="Khan Z."/>
            <person name="Li Z."/>
            <person name="Liu W."/>
            <person name="Liu X."/>
            <person name="Perez L."/>
            <person name="Shen H."/>
            <person name="Wang Q."/>
            <person name="Watt J."/>
            <person name="Xi L."/>
            <person name="Xin Y."/>
            <person name="Zhou J."/>
            <person name="Deng J."/>
            <person name="Jiang H."/>
            <person name="Liu Y."/>
            <person name="Qu J."/>
            <person name="Song X.-Z."/>
            <person name="Zhang L."/>
            <person name="Villasana D."/>
            <person name="Johnson A."/>
            <person name="Liu J."/>
            <person name="Liyanage D."/>
            <person name="Lorensuhewa L."/>
            <person name="Robinson T."/>
            <person name="Song A."/>
            <person name="Song B.-B."/>
            <person name="Dinh H."/>
            <person name="Thornton R."/>
            <person name="Coyle M."/>
            <person name="Francisco L."/>
            <person name="Jackson L."/>
            <person name="Javaid M."/>
            <person name="Korchina V."/>
            <person name="Kovar C."/>
            <person name="Mata R."/>
            <person name="Mathew T."/>
            <person name="Ngo R."/>
            <person name="Nguyen L."/>
            <person name="Nguyen N."/>
            <person name="Okwuonu G."/>
            <person name="Ongeri F."/>
            <person name="Pham C."/>
            <person name="Simmons D."/>
            <person name="Wilczek-Boney K."/>
            <person name="Hale W."/>
            <person name="Jakkamsetti A."/>
            <person name="Pham P."/>
            <person name="Ruth R."/>
            <person name="San Lucas F."/>
            <person name="Warren J."/>
            <person name="Zhang J."/>
            <person name="Zhao Z."/>
            <person name="Zhou C."/>
            <person name="Zhu D."/>
            <person name="Lee S."/>
            <person name="Bess C."/>
            <person name="Blankenburg K."/>
            <person name="Forbes L."/>
            <person name="Fu Q."/>
            <person name="Gubbala S."/>
            <person name="Hirani K."/>
            <person name="Jayaseelan J.C."/>
            <person name="Lara F."/>
            <person name="Munidasa M."/>
            <person name="Palculict T."/>
            <person name="Patil S."/>
            <person name="Pu L.-L."/>
            <person name="Saada N."/>
            <person name="Tang L."/>
            <person name="Weissenberger G."/>
            <person name="Zhu Y."/>
            <person name="Hemphill L."/>
            <person name="Shang Y."/>
            <person name="Youmans B."/>
            <person name="Ayvaz T."/>
            <person name="Ross M."/>
            <person name="Santibanez J."/>
            <person name="Aqrawi P."/>
            <person name="Gross S."/>
            <person name="Joshi V."/>
            <person name="Fowler G."/>
            <person name="Nazareth L."/>
            <person name="Reid J."/>
            <person name="Worley K."/>
            <person name="Petrosino J."/>
            <person name="Highlander S."/>
            <person name="Gibbs R."/>
        </authorList>
    </citation>
    <scope>NUCLEOTIDE SEQUENCE [LARGE SCALE GENOMIC DNA]</scope>
    <source>
        <strain evidence="3">ATCC 33269</strain>
    </source>
</reference>
<dbReference type="STRING" id="28134.SAMN05444288_1487"/>
<dbReference type="HOGENOM" id="CLU_010194_2_1_10"/>
<dbReference type="Proteomes" id="UP000005580">
    <property type="component" value="Unassembled WGS sequence"/>
</dbReference>
<dbReference type="PANTHER" id="PTHR44196:SF3">
    <property type="entry name" value="SHORT CHAIN DEHYDROGENASE FAMILY PROTEIN"/>
    <property type="match status" value="1"/>
</dbReference>
<dbReference type="Pfam" id="PF00106">
    <property type="entry name" value="adh_short"/>
    <property type="match status" value="1"/>
</dbReference>
<protein>
    <submittedName>
        <fullName evidence="3">Oxidoreductase, short chain dehydrogenase/reductase family protein</fullName>
    </submittedName>
</protein>
<organism evidence="3 4">
    <name type="scientific">Hoylesella oralis ATCC 33269</name>
    <dbReference type="NCBI Taxonomy" id="873533"/>
    <lineage>
        <taxon>Bacteria</taxon>
        <taxon>Pseudomonadati</taxon>
        <taxon>Bacteroidota</taxon>
        <taxon>Bacteroidia</taxon>
        <taxon>Bacteroidales</taxon>
        <taxon>Prevotellaceae</taxon>
        <taxon>Hoylesella</taxon>
    </lineage>
</organism>
<dbReference type="PANTHER" id="PTHR44196">
    <property type="entry name" value="DEHYDROGENASE/REDUCTASE SDR FAMILY MEMBER 7B"/>
    <property type="match status" value="1"/>
</dbReference>
<comment type="similarity">
    <text evidence="1">Belongs to the short-chain dehydrogenases/reductases (SDR) family.</text>
</comment>
<dbReference type="Gene3D" id="3.40.50.720">
    <property type="entry name" value="NAD(P)-binding Rossmann-like Domain"/>
    <property type="match status" value="1"/>
</dbReference>
<keyword evidence="4" id="KW-1185">Reference proteome</keyword>
<proteinExistence type="inferred from homology"/>
<dbReference type="SUPFAM" id="SSF51735">
    <property type="entry name" value="NAD(P)-binding Rossmann-fold domains"/>
    <property type="match status" value="1"/>
</dbReference>
<dbReference type="eggNOG" id="COG0300">
    <property type="taxonomic scope" value="Bacteria"/>
</dbReference>
<dbReference type="AlphaFoldDB" id="E7RRQ1"/>
<evidence type="ECO:0000313" key="3">
    <source>
        <dbReference type="EMBL" id="EFZ36939.1"/>
    </source>
</evidence>
<dbReference type="GO" id="GO:0016020">
    <property type="term" value="C:membrane"/>
    <property type="evidence" value="ECO:0007669"/>
    <property type="project" value="TreeGrafter"/>
</dbReference>
<dbReference type="GO" id="GO:0016491">
    <property type="term" value="F:oxidoreductase activity"/>
    <property type="evidence" value="ECO:0007669"/>
    <property type="project" value="UniProtKB-KW"/>
</dbReference>
<dbReference type="InterPro" id="IPR002347">
    <property type="entry name" value="SDR_fam"/>
</dbReference>
<dbReference type="InterPro" id="IPR036291">
    <property type="entry name" value="NAD(P)-bd_dom_sf"/>
</dbReference>
<sequence length="250" mass="27432">MGASSGIGREVAKLLLEEGWSVGLAARRTEPMEEMRKVYPDLATVMCIDITADDAPARLLQLVETMGGVQLYLHASGIGKQNRQLEAGIEARTIATNVAGFASMIDTMFGYMAAHGGGHIAVISSVAGTKGLGPAAAYSASKAFQSTYIQALEQLSNSRKLGISFTDIRPGFVDTDLLTGDSYPMLMQKGPVARQIVRAIGRRRHVCVIDWRYRALVFLWRRLPNWLWRRVRFAPVSTLHATPPKEESVR</sequence>
<gene>
    <name evidence="3" type="ORF">HMPREF0663_11852</name>
</gene>
<name>E7RRQ1_9BACT</name>
<evidence type="ECO:0000256" key="1">
    <source>
        <dbReference type="ARBA" id="ARBA00006484"/>
    </source>
</evidence>
<dbReference type="PRINTS" id="PR00081">
    <property type="entry name" value="GDHRDH"/>
</dbReference>
<comment type="caution">
    <text evidence="3">The sequence shown here is derived from an EMBL/GenBank/DDBJ whole genome shotgun (WGS) entry which is preliminary data.</text>
</comment>
<evidence type="ECO:0000256" key="2">
    <source>
        <dbReference type="ARBA" id="ARBA00023002"/>
    </source>
</evidence>
<accession>E7RRQ1</accession>
<keyword evidence="2" id="KW-0560">Oxidoreductase</keyword>
<evidence type="ECO:0000313" key="4">
    <source>
        <dbReference type="Proteomes" id="UP000005580"/>
    </source>
</evidence>
<dbReference type="EMBL" id="AEPE02000005">
    <property type="protein sequence ID" value="EFZ36939.1"/>
    <property type="molecule type" value="Genomic_DNA"/>
</dbReference>